<dbReference type="EMBL" id="JWIN03000034">
    <property type="protein sequence ID" value="KAB1254655.1"/>
    <property type="molecule type" value="Genomic_DNA"/>
</dbReference>
<feature type="region of interest" description="Disordered" evidence="5">
    <location>
        <begin position="380"/>
        <end position="407"/>
    </location>
</feature>
<dbReference type="PANTHER" id="PTHR12587:SF16">
    <property type="entry name" value="LIPRIN-BETA-1"/>
    <property type="match status" value="1"/>
</dbReference>
<dbReference type="GO" id="GO:0048786">
    <property type="term" value="C:presynaptic active zone"/>
    <property type="evidence" value="ECO:0007669"/>
    <property type="project" value="TreeGrafter"/>
</dbReference>
<dbReference type="GO" id="GO:0007528">
    <property type="term" value="P:neuromuscular junction development"/>
    <property type="evidence" value="ECO:0007669"/>
    <property type="project" value="TreeGrafter"/>
</dbReference>
<dbReference type="PROSITE" id="PS50105">
    <property type="entry name" value="SAM_DOMAIN"/>
    <property type="match status" value="2"/>
</dbReference>
<name>A0A5N4C6V3_CAMDR</name>
<feature type="domain" description="SAM" evidence="6">
    <location>
        <begin position="501"/>
        <end position="564"/>
    </location>
</feature>
<dbReference type="InterPro" id="IPR037618">
    <property type="entry name" value="LIPB1/2_SAM_2nd"/>
</dbReference>
<comment type="similarity">
    <text evidence="1">Belongs to the liprin family. Liprin-beta subfamily.</text>
</comment>
<evidence type="ECO:0000313" key="8">
    <source>
        <dbReference type="Proteomes" id="UP000299084"/>
    </source>
</evidence>
<evidence type="ECO:0000256" key="1">
    <source>
        <dbReference type="ARBA" id="ARBA00007547"/>
    </source>
</evidence>
<keyword evidence="3 4" id="KW-0175">Coiled coil</keyword>
<gene>
    <name evidence="7" type="ORF">Cadr_000029124</name>
</gene>
<evidence type="ECO:0000256" key="4">
    <source>
        <dbReference type="SAM" id="Coils"/>
    </source>
</evidence>
<dbReference type="InterPro" id="IPR029515">
    <property type="entry name" value="Liprin"/>
</dbReference>
<dbReference type="Pfam" id="PF00536">
    <property type="entry name" value="SAM_1"/>
    <property type="match status" value="2"/>
</dbReference>
<dbReference type="Proteomes" id="UP000299084">
    <property type="component" value="Unassembled WGS sequence"/>
</dbReference>
<dbReference type="InterPro" id="IPR037617">
    <property type="entry name" value="LIPB1/2_SAM_1"/>
</dbReference>
<accession>A0A5N4C6V3</accession>
<dbReference type="FunFam" id="1.10.150.50:FF:000017">
    <property type="entry name" value="Liprin-beta-1 isoform 1"/>
    <property type="match status" value="1"/>
</dbReference>
<feature type="coiled-coil region" evidence="4">
    <location>
        <begin position="15"/>
        <end position="147"/>
    </location>
</feature>
<evidence type="ECO:0000256" key="5">
    <source>
        <dbReference type="SAM" id="MobiDB-lite"/>
    </source>
</evidence>
<organism evidence="7 8">
    <name type="scientific">Camelus dromedarius</name>
    <name type="common">Dromedary</name>
    <name type="synonym">Arabian camel</name>
    <dbReference type="NCBI Taxonomy" id="9838"/>
    <lineage>
        <taxon>Eukaryota</taxon>
        <taxon>Metazoa</taxon>
        <taxon>Chordata</taxon>
        <taxon>Craniata</taxon>
        <taxon>Vertebrata</taxon>
        <taxon>Euteleostomi</taxon>
        <taxon>Mammalia</taxon>
        <taxon>Eutheria</taxon>
        <taxon>Laurasiatheria</taxon>
        <taxon>Artiodactyla</taxon>
        <taxon>Tylopoda</taxon>
        <taxon>Camelidae</taxon>
        <taxon>Camelus</taxon>
    </lineage>
</organism>
<dbReference type="PANTHER" id="PTHR12587">
    <property type="entry name" value="LAR INTERACTING PROTEIN LIP -RELATED PROTEIN"/>
    <property type="match status" value="1"/>
</dbReference>
<proteinExistence type="inferred from homology"/>
<dbReference type="STRING" id="9838.ENSCDRP00005016304"/>
<feature type="compositionally biased region" description="Basic and acidic residues" evidence="5">
    <location>
        <begin position="218"/>
        <end position="258"/>
    </location>
</feature>
<evidence type="ECO:0000259" key="6">
    <source>
        <dbReference type="PROSITE" id="PS50105"/>
    </source>
</evidence>
<feature type="compositionally biased region" description="Basic and acidic residues" evidence="5">
    <location>
        <begin position="313"/>
        <end position="323"/>
    </location>
</feature>
<evidence type="ECO:0000256" key="3">
    <source>
        <dbReference type="ARBA" id="ARBA00023054"/>
    </source>
</evidence>
<dbReference type="InterPro" id="IPR001660">
    <property type="entry name" value="SAM"/>
</dbReference>
<evidence type="ECO:0000313" key="7">
    <source>
        <dbReference type="EMBL" id="KAB1254655.1"/>
    </source>
</evidence>
<dbReference type="CDD" id="cd09563">
    <property type="entry name" value="SAM_liprin-beta1_2_repeat1"/>
    <property type="match status" value="1"/>
</dbReference>
<evidence type="ECO:0000256" key="2">
    <source>
        <dbReference type="ARBA" id="ARBA00022737"/>
    </source>
</evidence>
<dbReference type="CDD" id="cd09566">
    <property type="entry name" value="SAM_liprin-beta1_2_repeat2"/>
    <property type="match status" value="1"/>
</dbReference>
<dbReference type="AlphaFoldDB" id="A0A5N4C6V3"/>
<dbReference type="Gene3D" id="1.10.150.50">
    <property type="entry name" value="Transcription Factor, Ets-1"/>
    <property type="match status" value="3"/>
</dbReference>
<feature type="region of interest" description="Disordered" evidence="5">
    <location>
        <begin position="212"/>
        <end position="287"/>
    </location>
</feature>
<dbReference type="SUPFAM" id="SSF47769">
    <property type="entry name" value="SAM/Pointed domain"/>
    <property type="match status" value="2"/>
</dbReference>
<comment type="caution">
    <text evidence="7">The sequence shown here is derived from an EMBL/GenBank/DDBJ whole genome shotgun (WGS) entry which is preliminary data.</text>
</comment>
<feature type="domain" description="SAM" evidence="6">
    <location>
        <begin position="429"/>
        <end position="493"/>
    </location>
</feature>
<sequence length="750" mass="84975">MYLFVSSGQGLMQEINDLRLRVSEMDSERLQYEKKLKSTKSLMAKLSSMKIKVGQMQYEKQRMEQKWESLKEELALLKEQLEEKESEVKRLQEKLVCKMKGEGIEILDRDIEVQKMKKAVESLMAANEEKDRKIEDLRQCLNRYKKMQDTAVLAQGKKSLHRWDEEKTTDFVEDGDAGNRVDQINSDGKIILGSAAETQSCDGLLTSSLQKSSSLGNLKKESSDGEKESIPRPSEEERARDVQETRTCKLKNPWDKAPVESSPFGSLPPKAPGHDASVDDNPFGTRKARSSFGRGFFKIKSNKRTASAPNLAETEKETPEHLDLAGVSSRPKDSQASSPFQVSPPSPDSKKKSRGIMKLFGKRRVLCLLFRLRRSQSTTFNPDDMSEPEFKRGGTRATAGPRLGWSRDLGQSNSHSFSCSDLDMPFAKWTKEQVCSWLVEQGLGSYLNSGKHWISSGQTLLQASQQDLEKELGIKHSLHRKKLQLALQALGSEEETNHGKLDFNWVTRWLDDIGLPQYKTQFDEGRVDGRMLHYMTVDDLLSLKVVSVLHHLSIKRAIQVLRINNFEPNCLRRRPSDEVLEPRFNVETMAQLLNIPPSKTLLRRHLATHFNLLVGAEAQHQKRDAMELPDYVLLTATAKVKPKKLTFSNFGNLRKKKQEDGEEYVCPMELGQASGGTKKGFKPGLDMHLYDEDDLDRLEQMEDSEGTVRQIGAFSEGINNLTHMLKEDDMFKDFAARSPSASITDEDSNV</sequence>
<reference evidence="7 8" key="1">
    <citation type="journal article" date="2019" name="Mol. Ecol. Resour.">
        <title>Improving Illumina assemblies with Hi-C and long reads: an example with the North African dromedary.</title>
        <authorList>
            <person name="Elbers J.P."/>
            <person name="Rogers M.F."/>
            <person name="Perelman P.L."/>
            <person name="Proskuryakova A.A."/>
            <person name="Serdyukova N.A."/>
            <person name="Johnson W.E."/>
            <person name="Horin P."/>
            <person name="Corander J."/>
            <person name="Murphy D."/>
            <person name="Burger P.A."/>
        </authorList>
    </citation>
    <scope>NUCLEOTIDE SEQUENCE [LARGE SCALE GENOMIC DNA]</scope>
    <source>
        <strain evidence="7">Drom800</strain>
        <tissue evidence="7">Blood</tissue>
    </source>
</reference>
<dbReference type="SMART" id="SM00454">
    <property type="entry name" value="SAM"/>
    <property type="match status" value="2"/>
</dbReference>
<feature type="region of interest" description="Disordered" evidence="5">
    <location>
        <begin position="303"/>
        <end position="354"/>
    </location>
</feature>
<dbReference type="InterPro" id="IPR013761">
    <property type="entry name" value="SAM/pointed_sf"/>
</dbReference>
<protein>
    <submittedName>
        <fullName evidence="7">Liprin-beta-1</fullName>
    </submittedName>
</protein>
<dbReference type="FunFam" id="1.10.150.50:FF:000005">
    <property type="entry name" value="Liprin-beta-1 isoform 1"/>
    <property type="match status" value="1"/>
</dbReference>
<keyword evidence="2" id="KW-0677">Repeat</keyword>
<keyword evidence="8" id="KW-1185">Reference proteome</keyword>